<dbReference type="PANTHER" id="PTHR12050">
    <property type="entry name" value="LEPTIN RECEPTOR-RELATED"/>
    <property type="match status" value="1"/>
</dbReference>
<feature type="transmembrane region" description="Helical" evidence="6">
    <location>
        <begin position="72"/>
        <end position="93"/>
    </location>
</feature>
<reference evidence="8" key="1">
    <citation type="journal article" date="2017" name="bioRxiv">
        <title>Conservation of a gene cluster reveals novel cercosporin biosynthetic mechanisms and extends production to the genus Colletotrichum.</title>
        <authorList>
            <person name="de Jonge R."/>
            <person name="Ebert M.K."/>
            <person name="Huitt-Roehl C.R."/>
            <person name="Pal P."/>
            <person name="Suttle J.C."/>
            <person name="Spanner R.E."/>
            <person name="Neubauer J.D."/>
            <person name="Jurick W.M.II."/>
            <person name="Stott K.A."/>
            <person name="Secor G.A."/>
            <person name="Thomma B.P.H.J."/>
            <person name="Van de Peer Y."/>
            <person name="Townsend C.A."/>
            <person name="Bolton M.D."/>
        </authorList>
    </citation>
    <scope>NUCLEOTIDE SEQUENCE [LARGE SCALE GENOMIC DNA]</scope>
    <source>
        <strain evidence="8">CBS538.71</strain>
    </source>
</reference>
<feature type="transmembrane region" description="Helical" evidence="6">
    <location>
        <begin position="99"/>
        <end position="123"/>
    </location>
</feature>
<feature type="transmembrane region" description="Helical" evidence="6">
    <location>
        <begin position="9"/>
        <end position="27"/>
    </location>
</feature>
<keyword evidence="3 6" id="KW-0812">Transmembrane</keyword>
<evidence type="ECO:0000256" key="2">
    <source>
        <dbReference type="ARBA" id="ARBA00005645"/>
    </source>
</evidence>
<dbReference type="Proteomes" id="UP000237631">
    <property type="component" value="Unassembled WGS sequence"/>
</dbReference>
<gene>
    <name evidence="7" type="ORF">CBER1_06526</name>
</gene>
<dbReference type="Pfam" id="PF04133">
    <property type="entry name" value="Vps55"/>
    <property type="match status" value="1"/>
</dbReference>
<evidence type="ECO:0000256" key="1">
    <source>
        <dbReference type="ARBA" id="ARBA00004141"/>
    </source>
</evidence>
<dbReference type="PANTHER" id="PTHR12050:SF0">
    <property type="entry name" value="RH04491P"/>
    <property type="match status" value="1"/>
</dbReference>
<comment type="similarity">
    <text evidence="2">Belongs to the OB-RGRP/VPS55 family.</text>
</comment>
<evidence type="ECO:0000256" key="6">
    <source>
        <dbReference type="SAM" id="Phobius"/>
    </source>
</evidence>
<dbReference type="AlphaFoldDB" id="A0A2S6BTZ7"/>
<keyword evidence="5 6" id="KW-0472">Membrane</keyword>
<dbReference type="OrthoDB" id="14246at2759"/>
<keyword evidence="8" id="KW-1185">Reference proteome</keyword>
<evidence type="ECO:0000313" key="7">
    <source>
        <dbReference type="EMBL" id="PPJ50954.1"/>
    </source>
</evidence>
<accession>A0A2S6BTZ7</accession>
<keyword evidence="4 6" id="KW-1133">Transmembrane helix</keyword>
<feature type="transmembrane region" description="Helical" evidence="6">
    <location>
        <begin position="33"/>
        <end position="51"/>
    </location>
</feature>
<dbReference type="EMBL" id="PNEN01001771">
    <property type="protein sequence ID" value="PPJ50954.1"/>
    <property type="molecule type" value="Genomic_DNA"/>
</dbReference>
<sequence length="129" mass="14008">MAMAGLKTIIVLSFILAIGFLLVILSSALFESYLTLLVVATYVIAPLPNWICSKAQGSDDFMDSGNNSIVELGRFLTGFLVVMGIALPIVLAHCDQIKIPAMIMSIIGGLLIYGTIISFGLFFREQEEF</sequence>
<proteinExistence type="inferred from homology"/>
<evidence type="ECO:0000256" key="5">
    <source>
        <dbReference type="ARBA" id="ARBA00023136"/>
    </source>
</evidence>
<comment type="subcellular location">
    <subcellularLocation>
        <location evidence="1">Membrane</location>
        <topology evidence="1">Multi-pass membrane protein</topology>
    </subcellularLocation>
</comment>
<dbReference type="InterPro" id="IPR007262">
    <property type="entry name" value="Vps55/LEPROT"/>
</dbReference>
<evidence type="ECO:0000256" key="3">
    <source>
        <dbReference type="ARBA" id="ARBA00022692"/>
    </source>
</evidence>
<evidence type="ECO:0000313" key="8">
    <source>
        <dbReference type="Proteomes" id="UP000237631"/>
    </source>
</evidence>
<organism evidence="7 8">
    <name type="scientific">Cercospora berteroae</name>
    <dbReference type="NCBI Taxonomy" id="357750"/>
    <lineage>
        <taxon>Eukaryota</taxon>
        <taxon>Fungi</taxon>
        <taxon>Dikarya</taxon>
        <taxon>Ascomycota</taxon>
        <taxon>Pezizomycotina</taxon>
        <taxon>Dothideomycetes</taxon>
        <taxon>Dothideomycetidae</taxon>
        <taxon>Mycosphaerellales</taxon>
        <taxon>Mycosphaerellaceae</taxon>
        <taxon>Cercospora</taxon>
    </lineage>
</organism>
<name>A0A2S6BTZ7_9PEZI</name>
<dbReference type="GO" id="GO:0032511">
    <property type="term" value="P:late endosome to vacuole transport via multivesicular body sorting pathway"/>
    <property type="evidence" value="ECO:0007669"/>
    <property type="project" value="TreeGrafter"/>
</dbReference>
<dbReference type="GO" id="GO:0034424">
    <property type="term" value="C:Vps55/Vps68 complex"/>
    <property type="evidence" value="ECO:0007669"/>
    <property type="project" value="TreeGrafter"/>
</dbReference>
<comment type="caution">
    <text evidence="7">The sequence shown here is derived from an EMBL/GenBank/DDBJ whole genome shotgun (WGS) entry which is preliminary data.</text>
</comment>
<evidence type="ECO:0008006" key="9">
    <source>
        <dbReference type="Google" id="ProtNLM"/>
    </source>
</evidence>
<evidence type="ECO:0000256" key="4">
    <source>
        <dbReference type="ARBA" id="ARBA00022989"/>
    </source>
</evidence>
<protein>
    <recommendedName>
        <fullName evidence="9">Vacuolar protein sorting 55</fullName>
    </recommendedName>
</protein>